<evidence type="ECO:0000256" key="2">
    <source>
        <dbReference type="ARBA" id="ARBA00010799"/>
    </source>
</evidence>
<comment type="subcellular location">
    <subcellularLocation>
        <location evidence="1">Endoplasmic reticulum membrane</location>
        <topology evidence="1">Multi-pass membrane protein</topology>
    </subcellularLocation>
</comment>
<dbReference type="InterPro" id="IPR027538">
    <property type="entry name" value="Get1_fungi"/>
</dbReference>
<dbReference type="FunFam" id="1.10.287.660:FF:000006">
    <property type="entry name" value="Protein GET1"/>
    <property type="match status" value="1"/>
</dbReference>
<dbReference type="OrthoDB" id="69461at2759"/>
<evidence type="ECO:0000256" key="1">
    <source>
        <dbReference type="ARBA" id="ARBA00004477"/>
    </source>
</evidence>
<feature type="topological domain" description="Lumenal" evidence="9">
    <location>
        <begin position="1"/>
        <end position="4"/>
    </location>
</feature>
<feature type="transmembrane region" description="Helical" evidence="11">
    <location>
        <begin position="161"/>
        <end position="185"/>
    </location>
</feature>
<dbReference type="GO" id="GO:0005789">
    <property type="term" value="C:endoplasmic reticulum membrane"/>
    <property type="evidence" value="ECO:0007669"/>
    <property type="project" value="UniProtKB-SubCell"/>
</dbReference>
<evidence type="ECO:0008006" key="15">
    <source>
        <dbReference type="Google" id="ProtNLM"/>
    </source>
</evidence>
<feature type="region of interest" description="Disordered" evidence="10">
    <location>
        <begin position="192"/>
        <end position="218"/>
    </location>
</feature>
<comment type="caution">
    <text evidence="9">Lacks conserved residue(s) required for the propagation of feature annotation.</text>
</comment>
<evidence type="ECO:0000256" key="12">
    <source>
        <dbReference type="SAM" id="SignalP"/>
    </source>
</evidence>
<keyword evidence="5 9" id="KW-0256">Endoplasmic reticulum</keyword>
<dbReference type="EMBL" id="CAJVRL010000043">
    <property type="protein sequence ID" value="CAG8951545.1"/>
    <property type="molecule type" value="Genomic_DNA"/>
</dbReference>
<feature type="compositionally biased region" description="Basic and acidic residues" evidence="10">
    <location>
        <begin position="193"/>
        <end position="218"/>
    </location>
</feature>
<dbReference type="GO" id="GO:0043495">
    <property type="term" value="F:protein-membrane adaptor activity"/>
    <property type="evidence" value="ECO:0007669"/>
    <property type="project" value="TreeGrafter"/>
</dbReference>
<dbReference type="InterPro" id="IPR028945">
    <property type="entry name" value="Get1"/>
</dbReference>
<dbReference type="PANTHER" id="PTHR42650:SF1">
    <property type="entry name" value="GUIDED ENTRY OF TAIL-ANCHORED PROTEINS FACTOR 1"/>
    <property type="match status" value="1"/>
</dbReference>
<evidence type="ECO:0000313" key="14">
    <source>
        <dbReference type="Proteomes" id="UP000696280"/>
    </source>
</evidence>
<dbReference type="AlphaFoldDB" id="A0A9N9PPZ8"/>
<evidence type="ECO:0000256" key="10">
    <source>
        <dbReference type="SAM" id="MobiDB-lite"/>
    </source>
</evidence>
<dbReference type="InterPro" id="IPR029012">
    <property type="entry name" value="Helix_hairpin_bin_sf"/>
</dbReference>
<evidence type="ECO:0000256" key="4">
    <source>
        <dbReference type="ARBA" id="ARBA00022692"/>
    </source>
</evidence>
<sequence length="218" mass="24596">MPSLLVVVFVLQLVIHLVNTFGAGVINSILWNLYNLLPVPTSKSAAEQKALKREFVKVRKEMNGTSSQDEFAKWAKLRRQHDKLFEQLKESEAKSDSTKKTFDSVVNGLRWLGLNGVRMLLQMWFQKQPMFWIPKGWAPYWAEWLLSFPRAPVGSVSVQSWSVACMAVILLFSDALVAAVALVVTAGTKTRTKKMEEPVKAESGEKAKGEQTQEKKEL</sequence>
<organism evidence="13 14">
    <name type="scientific">Hymenoscyphus fraxineus</name>
    <dbReference type="NCBI Taxonomy" id="746836"/>
    <lineage>
        <taxon>Eukaryota</taxon>
        <taxon>Fungi</taxon>
        <taxon>Dikarya</taxon>
        <taxon>Ascomycota</taxon>
        <taxon>Pezizomycotina</taxon>
        <taxon>Leotiomycetes</taxon>
        <taxon>Helotiales</taxon>
        <taxon>Helotiaceae</taxon>
        <taxon>Hymenoscyphus</taxon>
    </lineage>
</organism>
<keyword evidence="14" id="KW-1185">Reference proteome</keyword>
<dbReference type="GO" id="GO:0071816">
    <property type="term" value="P:tail-anchored membrane protein insertion into ER membrane"/>
    <property type="evidence" value="ECO:0007669"/>
    <property type="project" value="InterPro"/>
</dbReference>
<feature type="signal peptide" evidence="12">
    <location>
        <begin position="1"/>
        <end position="20"/>
    </location>
</feature>
<comment type="similarity">
    <text evidence="2 9">Belongs to the WRB/GET1 family.</text>
</comment>
<evidence type="ECO:0000256" key="8">
    <source>
        <dbReference type="ARBA" id="ARBA00023136"/>
    </source>
</evidence>
<protein>
    <recommendedName>
        <fullName evidence="15">Guided entry of tail-anchored proteins 1</fullName>
    </recommendedName>
</protein>
<proteinExistence type="inferred from homology"/>
<reference evidence="13" key="1">
    <citation type="submission" date="2021-07" db="EMBL/GenBank/DDBJ databases">
        <authorList>
            <person name="Durling M."/>
        </authorList>
    </citation>
    <scope>NUCLEOTIDE SEQUENCE</scope>
</reference>
<name>A0A9N9PPZ8_9HELO</name>
<comment type="caution">
    <text evidence="13">The sequence shown here is derived from an EMBL/GenBank/DDBJ whole genome shotgun (WGS) entry which is preliminary data.</text>
</comment>
<gene>
    <name evidence="9" type="primary">GET1</name>
    <name evidence="13" type="ORF">HYFRA_00007461</name>
</gene>
<keyword evidence="4 9" id="KW-0812">Transmembrane</keyword>
<dbReference type="Proteomes" id="UP000696280">
    <property type="component" value="Unassembled WGS sequence"/>
</dbReference>
<evidence type="ECO:0000256" key="5">
    <source>
        <dbReference type="ARBA" id="ARBA00022824"/>
    </source>
</evidence>
<dbReference type="GO" id="GO:0043529">
    <property type="term" value="C:GET complex"/>
    <property type="evidence" value="ECO:0007669"/>
    <property type="project" value="InterPro"/>
</dbReference>
<evidence type="ECO:0000313" key="13">
    <source>
        <dbReference type="EMBL" id="CAG8951545.1"/>
    </source>
</evidence>
<keyword evidence="3 9" id="KW-0813">Transport</keyword>
<accession>A0A9N9PPZ8</accession>
<dbReference type="PANTHER" id="PTHR42650">
    <property type="entry name" value="TAIL-ANCHORED PROTEIN INSERTION RECEPTOR WRB"/>
    <property type="match status" value="1"/>
</dbReference>
<evidence type="ECO:0000256" key="3">
    <source>
        <dbReference type="ARBA" id="ARBA00022448"/>
    </source>
</evidence>
<dbReference type="HAMAP" id="MF_03113">
    <property type="entry name" value="Get1"/>
    <property type="match status" value="1"/>
</dbReference>
<evidence type="ECO:0000256" key="9">
    <source>
        <dbReference type="HAMAP-Rule" id="MF_03113"/>
    </source>
</evidence>
<feature type="chain" id="PRO_5040256075" description="Guided entry of tail-anchored proteins 1" evidence="12">
    <location>
        <begin position="21"/>
        <end position="218"/>
    </location>
</feature>
<keyword evidence="12" id="KW-0732">Signal</keyword>
<dbReference type="Gene3D" id="1.10.287.660">
    <property type="entry name" value="Helix hairpin bin"/>
    <property type="match status" value="1"/>
</dbReference>
<evidence type="ECO:0000256" key="7">
    <source>
        <dbReference type="ARBA" id="ARBA00023054"/>
    </source>
</evidence>
<evidence type="ECO:0000256" key="11">
    <source>
        <dbReference type="SAM" id="Phobius"/>
    </source>
</evidence>
<keyword evidence="8 9" id="KW-0472">Membrane</keyword>
<keyword evidence="6 9" id="KW-1133">Transmembrane helix</keyword>
<keyword evidence="7" id="KW-0175">Coiled coil</keyword>
<evidence type="ECO:0000256" key="6">
    <source>
        <dbReference type="ARBA" id="ARBA00022989"/>
    </source>
</evidence>
<dbReference type="Pfam" id="PF04420">
    <property type="entry name" value="CHD5"/>
    <property type="match status" value="1"/>
</dbReference>
<feature type="topological domain" description="Cytoplasmic" evidence="9">
    <location>
        <begin position="173"/>
        <end position="218"/>
    </location>
</feature>